<dbReference type="Proteomes" id="UP000548476">
    <property type="component" value="Unassembled WGS sequence"/>
</dbReference>
<proteinExistence type="predicted"/>
<gene>
    <name evidence="3" type="ORF">HNR73_005929</name>
</gene>
<keyword evidence="1" id="KW-0560">Oxidoreductase</keyword>
<keyword evidence="4" id="KW-1185">Reference proteome</keyword>
<evidence type="ECO:0000256" key="1">
    <source>
        <dbReference type="ARBA" id="ARBA00023002"/>
    </source>
</evidence>
<dbReference type="Gene3D" id="3.20.20.30">
    <property type="entry name" value="Luciferase-like domain"/>
    <property type="match status" value="1"/>
</dbReference>
<dbReference type="Pfam" id="PF00296">
    <property type="entry name" value="Bac_luciferase"/>
    <property type="match status" value="1"/>
</dbReference>
<dbReference type="PANTHER" id="PTHR43244:SF1">
    <property type="entry name" value="5,10-METHYLENETETRAHYDROMETHANOPTERIN REDUCTASE"/>
    <property type="match status" value="1"/>
</dbReference>
<dbReference type="CDD" id="cd01097">
    <property type="entry name" value="Tetrahydromethanopterin_reductase"/>
    <property type="match status" value="1"/>
</dbReference>
<evidence type="ECO:0000313" key="3">
    <source>
        <dbReference type="EMBL" id="MBB6038049.1"/>
    </source>
</evidence>
<feature type="domain" description="Luciferase-like" evidence="2">
    <location>
        <begin position="9"/>
        <end position="290"/>
    </location>
</feature>
<dbReference type="AlphaFoldDB" id="A0A841G033"/>
<evidence type="ECO:0000313" key="4">
    <source>
        <dbReference type="Proteomes" id="UP000548476"/>
    </source>
</evidence>
<accession>A0A841G033</accession>
<reference evidence="3 4" key="1">
    <citation type="submission" date="2020-08" db="EMBL/GenBank/DDBJ databases">
        <title>Genomic Encyclopedia of Type Strains, Phase IV (KMG-IV): sequencing the most valuable type-strain genomes for metagenomic binning, comparative biology and taxonomic classification.</title>
        <authorList>
            <person name="Goeker M."/>
        </authorList>
    </citation>
    <scope>NUCLEOTIDE SEQUENCE [LARGE SCALE GENOMIC DNA]</scope>
    <source>
        <strain evidence="3 4">YIM 65646</strain>
    </source>
</reference>
<dbReference type="InterPro" id="IPR050564">
    <property type="entry name" value="F420-G6PD/mer"/>
</dbReference>
<sequence length="319" mass="34587">MQIGYKLIAEAFGPAELIAQAVRAEQAGFDFAEMSDHFHPWLDAQGHSPFVWTVLGAIAARTERLGLATGVTCPTVRYHPAIIAQAAATLALVADGRFTLGVGSGERLNEHVVGRGFPDADGRQELLVEALEIIRLLWKGGYRSYEGRHLSLSDARVFDLPDPLPPIVVAAGGPRAARLAAEYGDGLFTTEPKTELVEAYRKAGGSGPMYAEMAVSWAPDEKTAVHAAWETTRWAVTGWKVMSELPNPVNFEAASATVREEDVAKQFACGPNVERYLEVARPYVEAGFDHLVLMNAGPDPEGFLAFFERELAPALRDLG</sequence>
<dbReference type="PANTHER" id="PTHR43244">
    <property type="match status" value="1"/>
</dbReference>
<dbReference type="NCBIfam" id="TIGR03557">
    <property type="entry name" value="F420_G6P_family"/>
    <property type="match status" value="1"/>
</dbReference>
<dbReference type="GO" id="GO:0016705">
    <property type="term" value="F:oxidoreductase activity, acting on paired donors, with incorporation or reduction of molecular oxygen"/>
    <property type="evidence" value="ECO:0007669"/>
    <property type="project" value="InterPro"/>
</dbReference>
<comment type="caution">
    <text evidence="3">The sequence shown here is derived from an EMBL/GenBank/DDBJ whole genome shotgun (WGS) entry which is preliminary data.</text>
</comment>
<organism evidence="3 4">
    <name type="scientific">Phytomonospora endophytica</name>
    <dbReference type="NCBI Taxonomy" id="714109"/>
    <lineage>
        <taxon>Bacteria</taxon>
        <taxon>Bacillati</taxon>
        <taxon>Actinomycetota</taxon>
        <taxon>Actinomycetes</taxon>
        <taxon>Micromonosporales</taxon>
        <taxon>Micromonosporaceae</taxon>
        <taxon>Phytomonospora</taxon>
    </lineage>
</organism>
<protein>
    <submittedName>
        <fullName evidence="3">G6PDH family F420-dependent oxidoreductase</fullName>
    </submittedName>
</protein>
<dbReference type="RefSeq" id="WP_184790860.1">
    <property type="nucleotide sequence ID" value="NZ_BONT01000048.1"/>
</dbReference>
<dbReference type="SUPFAM" id="SSF51679">
    <property type="entry name" value="Bacterial luciferase-like"/>
    <property type="match status" value="1"/>
</dbReference>
<evidence type="ECO:0000259" key="2">
    <source>
        <dbReference type="Pfam" id="PF00296"/>
    </source>
</evidence>
<name>A0A841G033_9ACTN</name>
<dbReference type="InterPro" id="IPR036661">
    <property type="entry name" value="Luciferase-like_sf"/>
</dbReference>
<dbReference type="InterPro" id="IPR019945">
    <property type="entry name" value="F420_G6P_DH-rel"/>
</dbReference>
<dbReference type="EMBL" id="JACHGT010000015">
    <property type="protein sequence ID" value="MBB6038049.1"/>
    <property type="molecule type" value="Genomic_DNA"/>
</dbReference>
<dbReference type="InterPro" id="IPR011251">
    <property type="entry name" value="Luciferase-like_dom"/>
</dbReference>